<protein>
    <submittedName>
        <fullName evidence="1">Uncharacterized protein</fullName>
    </submittedName>
</protein>
<name>A0A811GLQ0_9GAMM</name>
<dbReference type="AlphaFoldDB" id="A0A811GLQ0"/>
<dbReference type="EMBL" id="CADDTS010000048">
    <property type="protein sequence ID" value="CAB1221409.1"/>
    <property type="molecule type" value="Genomic_DNA"/>
</dbReference>
<proteinExistence type="predicted"/>
<gene>
    <name evidence="1" type="ORF">SFB21_2778</name>
</gene>
<reference evidence="1 2" key="1">
    <citation type="submission" date="2020-02" db="EMBL/GenBank/DDBJ databases">
        <authorList>
            <person name="Chaudhuri R."/>
        </authorList>
    </citation>
    <scope>NUCLEOTIDE SEQUENCE [LARGE SCALE GENOMIC DNA]</scope>
    <source>
        <strain evidence="1">SFB21</strain>
    </source>
</reference>
<dbReference type="RefSeq" id="WP_174560567.1">
    <property type="nucleotide sequence ID" value="NZ_CADDTS010000048.1"/>
</dbReference>
<evidence type="ECO:0000313" key="2">
    <source>
        <dbReference type="Proteomes" id="UP000489961"/>
    </source>
</evidence>
<sequence length="79" mass="9559">MALYCIKKHENFLAYRDQFDDAHAWQISELHLVLSSQWFWTPDKAMAKIFITLREAEVFLIRSDHDFFIDAIIDLYKYD</sequence>
<accession>A0A811GLQ0</accession>
<organism evidence="1 2">
    <name type="scientific">Acinetobacter bouvetii</name>
    <dbReference type="NCBI Taxonomy" id="202951"/>
    <lineage>
        <taxon>Bacteria</taxon>
        <taxon>Pseudomonadati</taxon>
        <taxon>Pseudomonadota</taxon>
        <taxon>Gammaproteobacteria</taxon>
        <taxon>Moraxellales</taxon>
        <taxon>Moraxellaceae</taxon>
        <taxon>Acinetobacter</taxon>
    </lineage>
</organism>
<comment type="caution">
    <text evidence="1">The sequence shown here is derived from an EMBL/GenBank/DDBJ whole genome shotgun (WGS) entry which is preliminary data.</text>
</comment>
<dbReference type="Proteomes" id="UP000489961">
    <property type="component" value="Unassembled WGS sequence"/>
</dbReference>
<evidence type="ECO:0000313" key="1">
    <source>
        <dbReference type="EMBL" id="CAB1221409.1"/>
    </source>
</evidence>